<proteinExistence type="predicted"/>
<dbReference type="AlphaFoldDB" id="A0A317U6J4"/>
<gene>
    <name evidence="1" type="ORF">DGG96_08340</name>
</gene>
<comment type="caution">
    <text evidence="1">The sequence shown here is derived from an EMBL/GenBank/DDBJ whole genome shotgun (WGS) entry which is preliminary data.</text>
</comment>
<evidence type="ECO:0000313" key="2">
    <source>
        <dbReference type="Proteomes" id="UP000247152"/>
    </source>
</evidence>
<protein>
    <submittedName>
        <fullName evidence="1">Uncharacterized protein</fullName>
    </submittedName>
</protein>
<sequence length="137" mass="15587">MCHLYWDLSLISFLRLIRGDEKIRTGYRRYYLFFATHSKGIMTKVGVPNFQEKYRVQPTNKVQSAVNRSLGTGLLPPNTHATLDFSVLNWGTSLDGVFDLGGKEKNNVELHRRVRVGVYVSGLVNGLNRINYLNVLA</sequence>
<dbReference type="EMBL" id="QHJG01000011">
    <property type="protein sequence ID" value="PWY56142.1"/>
    <property type="molecule type" value="Genomic_DNA"/>
</dbReference>
<name>A0A317U6J4_9GAMM</name>
<evidence type="ECO:0000313" key="1">
    <source>
        <dbReference type="EMBL" id="PWY56142.1"/>
    </source>
</evidence>
<accession>A0A317U6J4</accession>
<organism evidence="1 2">
    <name type="scientific">Legionella qingyii</name>
    <dbReference type="NCBI Taxonomy" id="2184757"/>
    <lineage>
        <taxon>Bacteria</taxon>
        <taxon>Pseudomonadati</taxon>
        <taxon>Pseudomonadota</taxon>
        <taxon>Gammaproteobacteria</taxon>
        <taxon>Legionellales</taxon>
        <taxon>Legionellaceae</taxon>
        <taxon>Legionella</taxon>
    </lineage>
</organism>
<reference evidence="1 2" key="1">
    <citation type="submission" date="2018-05" db="EMBL/GenBank/DDBJ databases">
        <title>Legionella qingyii sp.nov., whole genome shotgun sequence.</title>
        <authorList>
            <person name="Wu H."/>
            <person name="Zhu Q."/>
            <person name="Hu C."/>
        </authorList>
    </citation>
    <scope>NUCLEOTIDE SEQUENCE [LARGE SCALE GENOMIC DNA]</scope>
    <source>
        <strain evidence="1 2">HEB18</strain>
    </source>
</reference>
<dbReference type="Proteomes" id="UP000247152">
    <property type="component" value="Unassembled WGS sequence"/>
</dbReference>